<proteinExistence type="predicted"/>
<dbReference type="SUPFAM" id="SSF55874">
    <property type="entry name" value="ATPase domain of HSP90 chaperone/DNA topoisomerase II/histidine kinase"/>
    <property type="match status" value="1"/>
</dbReference>
<dbReference type="Gene3D" id="3.30.565.10">
    <property type="entry name" value="Histidine kinase-like ATPase, C-terminal domain"/>
    <property type="match status" value="1"/>
</dbReference>
<sequence length="393" mass="43237">MDHHDTTPEPVPDTTPESAALPEQAPPLFLDAPVAALLLTLDGRITAMNSLAHGLLGLPVEPPQRRAFSALLAARSRAAFRSALDRAVLDIGRQSLEARMPVRAGPDLDLEVRLDLAAVRPHGEPVQVQVVVTDLTPFKQAHQTLLDSQETYAGQLQSSGARSRALNEELEQVVGAVLQELYLPASRVMAATGQLRQALGPAADDVQAQLLPIEQASQQQLAIIQSVERYMQARRLRPRLRPVALGGLIEEIRATLKPLLADRNVQVTQDALPVVLGDRQALTLILEEYLSNALKFTRSRNPARLHVLLRETDTEYLIGVEDNGVGFSMRHRARLFRLFQRLHAASDYEGSALGLATVQRVAAAYGARVWGEGRVDQGATFWLAWPREPRIRK</sequence>
<dbReference type="Gene3D" id="3.30.450.20">
    <property type="entry name" value="PAS domain"/>
    <property type="match status" value="1"/>
</dbReference>
<dbReference type="GO" id="GO:0016020">
    <property type="term" value="C:membrane"/>
    <property type="evidence" value="ECO:0007669"/>
    <property type="project" value="UniProtKB-SubCell"/>
</dbReference>
<dbReference type="InterPro" id="IPR050351">
    <property type="entry name" value="BphY/WalK/GraS-like"/>
</dbReference>
<dbReference type="STRING" id="317577.GCA_000419625_03139"/>
<dbReference type="InterPro" id="IPR036890">
    <property type="entry name" value="HATPase_C_sf"/>
</dbReference>
<evidence type="ECO:0000313" key="9">
    <source>
        <dbReference type="Proteomes" id="UP000259030"/>
    </source>
</evidence>
<dbReference type="InterPro" id="IPR005467">
    <property type="entry name" value="His_kinase_dom"/>
</dbReference>
<dbReference type="Proteomes" id="UP000259030">
    <property type="component" value="Plasmid pDFI1"/>
</dbReference>
<dbReference type="InterPro" id="IPR035965">
    <property type="entry name" value="PAS-like_dom_sf"/>
</dbReference>
<dbReference type="RefSeq" id="WP_051308086.1">
    <property type="nucleotide sequence ID" value="NZ_CP021082.1"/>
</dbReference>
<protein>
    <recommendedName>
        <fullName evidence="2">histidine kinase</fullName>
        <ecNumber evidence="2">2.7.13.3</ecNumber>
    </recommendedName>
</protein>
<dbReference type="SUPFAM" id="SSF55785">
    <property type="entry name" value="PYP-like sensor domain (PAS domain)"/>
    <property type="match status" value="1"/>
</dbReference>
<feature type="region of interest" description="Disordered" evidence="6">
    <location>
        <begin position="1"/>
        <end position="21"/>
    </location>
</feature>
<name>A0A221T0X3_9DEIO</name>
<dbReference type="GO" id="GO:0030295">
    <property type="term" value="F:protein kinase activator activity"/>
    <property type="evidence" value="ECO:0007669"/>
    <property type="project" value="TreeGrafter"/>
</dbReference>
<evidence type="ECO:0000256" key="5">
    <source>
        <dbReference type="ARBA" id="ARBA00023136"/>
    </source>
</evidence>
<dbReference type="CDD" id="cd00130">
    <property type="entry name" value="PAS"/>
    <property type="match status" value="1"/>
</dbReference>
<evidence type="ECO:0000256" key="6">
    <source>
        <dbReference type="SAM" id="MobiDB-lite"/>
    </source>
</evidence>
<keyword evidence="5" id="KW-0472">Membrane</keyword>
<keyword evidence="9" id="KW-1185">Reference proteome</keyword>
<evidence type="ECO:0000256" key="4">
    <source>
        <dbReference type="ARBA" id="ARBA00022777"/>
    </source>
</evidence>
<geneLocation type="plasmid" evidence="9">
    <name>pdfi1</name>
</geneLocation>
<dbReference type="EC" id="2.7.13.3" evidence="2"/>
<dbReference type="KEGG" id="dfc:DFI_15325"/>
<dbReference type="GO" id="GO:0007234">
    <property type="term" value="P:osmosensory signaling via phosphorelay pathway"/>
    <property type="evidence" value="ECO:0007669"/>
    <property type="project" value="TreeGrafter"/>
</dbReference>
<reference evidence="8 9" key="1">
    <citation type="submission" date="2017-05" db="EMBL/GenBank/DDBJ databases">
        <title>The complete genome sequence of Deinococcus ficus isolated from the rhizosphere of the Ficus religiosa L. in Taiwan.</title>
        <authorList>
            <person name="Wu K.-M."/>
            <person name="Liao T.-L."/>
            <person name="Liu Y.-M."/>
            <person name="Young C.-C."/>
            <person name="Tsai S.-F."/>
        </authorList>
    </citation>
    <scope>NUCLEOTIDE SEQUENCE [LARGE SCALE GENOMIC DNA]</scope>
    <source>
        <strain evidence="8 9">CC-FR2-10</strain>
        <plasmid evidence="9">pdfi1</plasmid>
    </source>
</reference>
<dbReference type="InterPro" id="IPR004358">
    <property type="entry name" value="Sig_transdc_His_kin-like_C"/>
</dbReference>
<feature type="domain" description="Histidine kinase" evidence="7">
    <location>
        <begin position="176"/>
        <end position="389"/>
    </location>
</feature>
<comment type="catalytic activity">
    <reaction evidence="1">
        <text>ATP + protein L-histidine = ADP + protein N-phospho-L-histidine.</text>
        <dbReference type="EC" id="2.7.13.3"/>
    </reaction>
</comment>
<keyword evidence="4" id="KW-0418">Kinase</keyword>
<dbReference type="GO" id="GO:0000156">
    <property type="term" value="F:phosphorelay response regulator activity"/>
    <property type="evidence" value="ECO:0007669"/>
    <property type="project" value="TreeGrafter"/>
</dbReference>
<dbReference type="Pfam" id="PF02518">
    <property type="entry name" value="HATPase_c"/>
    <property type="match status" value="1"/>
</dbReference>
<evidence type="ECO:0000259" key="7">
    <source>
        <dbReference type="PROSITE" id="PS50109"/>
    </source>
</evidence>
<evidence type="ECO:0000313" key="8">
    <source>
        <dbReference type="EMBL" id="ASN82548.1"/>
    </source>
</evidence>
<dbReference type="AlphaFoldDB" id="A0A221T0X3"/>
<dbReference type="SMART" id="SM00387">
    <property type="entry name" value="HATPase_c"/>
    <property type="match status" value="1"/>
</dbReference>
<dbReference type="EMBL" id="CP021082">
    <property type="protein sequence ID" value="ASN82548.1"/>
    <property type="molecule type" value="Genomic_DNA"/>
</dbReference>
<keyword evidence="3" id="KW-0808">Transferase</keyword>
<evidence type="ECO:0000256" key="1">
    <source>
        <dbReference type="ARBA" id="ARBA00000085"/>
    </source>
</evidence>
<gene>
    <name evidence="8" type="ORF">DFI_15325</name>
</gene>
<dbReference type="GO" id="GO:0004673">
    <property type="term" value="F:protein histidine kinase activity"/>
    <property type="evidence" value="ECO:0007669"/>
    <property type="project" value="UniProtKB-EC"/>
</dbReference>
<evidence type="ECO:0000256" key="3">
    <source>
        <dbReference type="ARBA" id="ARBA00022679"/>
    </source>
</evidence>
<dbReference type="PANTHER" id="PTHR42878">
    <property type="entry name" value="TWO-COMPONENT HISTIDINE KINASE"/>
    <property type="match status" value="1"/>
</dbReference>
<dbReference type="PROSITE" id="PS50109">
    <property type="entry name" value="HIS_KIN"/>
    <property type="match status" value="1"/>
</dbReference>
<dbReference type="PRINTS" id="PR00344">
    <property type="entry name" value="BCTRLSENSOR"/>
</dbReference>
<dbReference type="InterPro" id="IPR000014">
    <property type="entry name" value="PAS"/>
</dbReference>
<evidence type="ECO:0000256" key="2">
    <source>
        <dbReference type="ARBA" id="ARBA00012438"/>
    </source>
</evidence>
<dbReference type="InterPro" id="IPR003594">
    <property type="entry name" value="HATPase_dom"/>
</dbReference>
<dbReference type="PANTHER" id="PTHR42878:SF15">
    <property type="entry name" value="BACTERIOPHYTOCHROME"/>
    <property type="match status" value="1"/>
</dbReference>
<keyword evidence="8" id="KW-0614">Plasmid</keyword>
<accession>A0A221T0X3</accession>
<organism evidence="8 9">
    <name type="scientific">Deinococcus ficus</name>
    <dbReference type="NCBI Taxonomy" id="317577"/>
    <lineage>
        <taxon>Bacteria</taxon>
        <taxon>Thermotogati</taxon>
        <taxon>Deinococcota</taxon>
        <taxon>Deinococci</taxon>
        <taxon>Deinococcales</taxon>
        <taxon>Deinococcaceae</taxon>
        <taxon>Deinococcus</taxon>
    </lineage>
</organism>